<evidence type="ECO:0000259" key="3">
    <source>
        <dbReference type="PROSITE" id="PS50977"/>
    </source>
</evidence>
<evidence type="ECO:0000313" key="4">
    <source>
        <dbReference type="EMBL" id="HIT75993.1"/>
    </source>
</evidence>
<dbReference type="GO" id="GO:0000976">
    <property type="term" value="F:transcription cis-regulatory region binding"/>
    <property type="evidence" value="ECO:0007669"/>
    <property type="project" value="TreeGrafter"/>
</dbReference>
<evidence type="ECO:0000256" key="1">
    <source>
        <dbReference type="ARBA" id="ARBA00023125"/>
    </source>
</evidence>
<dbReference type="GO" id="GO:0003700">
    <property type="term" value="F:DNA-binding transcription factor activity"/>
    <property type="evidence" value="ECO:0007669"/>
    <property type="project" value="TreeGrafter"/>
</dbReference>
<dbReference type="SUPFAM" id="SSF46689">
    <property type="entry name" value="Homeodomain-like"/>
    <property type="match status" value="1"/>
</dbReference>
<dbReference type="Proteomes" id="UP000886842">
    <property type="component" value="Unassembled WGS sequence"/>
</dbReference>
<protein>
    <submittedName>
        <fullName evidence="4">TetR family transcriptional regulator</fullName>
    </submittedName>
</protein>
<feature type="DNA-binding region" description="H-T-H motif" evidence="2">
    <location>
        <begin position="31"/>
        <end position="50"/>
    </location>
</feature>
<organism evidence="4 5">
    <name type="scientific">Candidatus Avipropionibacterium avicola</name>
    <dbReference type="NCBI Taxonomy" id="2840701"/>
    <lineage>
        <taxon>Bacteria</taxon>
        <taxon>Bacillati</taxon>
        <taxon>Actinomycetota</taxon>
        <taxon>Actinomycetes</taxon>
        <taxon>Propionibacteriales</taxon>
        <taxon>Propionibacteriaceae</taxon>
        <taxon>Propionibacteriaceae incertae sedis</taxon>
        <taxon>Candidatus Avipropionibacterium</taxon>
    </lineage>
</organism>
<dbReference type="InterPro" id="IPR036271">
    <property type="entry name" value="Tet_transcr_reg_TetR-rel_C_sf"/>
</dbReference>
<feature type="domain" description="HTH tetR-type" evidence="3">
    <location>
        <begin position="8"/>
        <end position="68"/>
    </location>
</feature>
<reference evidence="4" key="2">
    <citation type="journal article" date="2021" name="PeerJ">
        <title>Extensive microbial diversity within the chicken gut microbiome revealed by metagenomics and culture.</title>
        <authorList>
            <person name="Gilroy R."/>
            <person name="Ravi A."/>
            <person name="Getino M."/>
            <person name="Pursley I."/>
            <person name="Horton D.L."/>
            <person name="Alikhan N.F."/>
            <person name="Baker D."/>
            <person name="Gharbi K."/>
            <person name="Hall N."/>
            <person name="Watson M."/>
            <person name="Adriaenssens E.M."/>
            <person name="Foster-Nyarko E."/>
            <person name="Jarju S."/>
            <person name="Secka A."/>
            <person name="Antonio M."/>
            <person name="Oren A."/>
            <person name="Chaudhuri R.R."/>
            <person name="La Ragione R."/>
            <person name="Hildebrand F."/>
            <person name="Pallen M.J."/>
        </authorList>
    </citation>
    <scope>NUCLEOTIDE SEQUENCE</scope>
    <source>
        <strain evidence="4">ChiGjej1B1-24693</strain>
    </source>
</reference>
<dbReference type="AlphaFoldDB" id="A0A9D1KP49"/>
<dbReference type="SUPFAM" id="SSF48498">
    <property type="entry name" value="Tetracyclin repressor-like, C-terminal domain"/>
    <property type="match status" value="1"/>
</dbReference>
<dbReference type="PANTHER" id="PTHR30055:SF226">
    <property type="entry name" value="HTH-TYPE TRANSCRIPTIONAL REGULATOR PKSA"/>
    <property type="match status" value="1"/>
</dbReference>
<dbReference type="InterPro" id="IPR009057">
    <property type="entry name" value="Homeodomain-like_sf"/>
</dbReference>
<proteinExistence type="predicted"/>
<dbReference type="PRINTS" id="PR00455">
    <property type="entry name" value="HTHTETR"/>
</dbReference>
<accession>A0A9D1KP49</accession>
<dbReference type="Gene3D" id="1.10.357.10">
    <property type="entry name" value="Tetracycline Repressor, domain 2"/>
    <property type="match status" value="1"/>
</dbReference>
<name>A0A9D1KP49_9ACTN</name>
<dbReference type="InterPro" id="IPR041583">
    <property type="entry name" value="TetR_C_31"/>
</dbReference>
<sequence>MTRIEVTAQLRRDLVTAAVALLAEDGLRAVTHRRVEQRAGVSQGTVKYHFGSLDGLIAGVVEHMVEVEVVSVLVVPTDLVEAAMDSGEVPAEVWRRADAVVREMLERPGLVRARFELYLHAASRPGLQDVIARGRDEFVARTTESLSGVLPGGDPREGASVARMVLALVDGMLLHHLSAPHQSILDDGAAWLVGTAMAAPQVADLVVQHRR</sequence>
<dbReference type="PROSITE" id="PS50977">
    <property type="entry name" value="HTH_TETR_2"/>
    <property type="match status" value="1"/>
</dbReference>
<reference evidence="4" key="1">
    <citation type="submission" date="2020-10" db="EMBL/GenBank/DDBJ databases">
        <authorList>
            <person name="Gilroy R."/>
        </authorList>
    </citation>
    <scope>NUCLEOTIDE SEQUENCE</scope>
    <source>
        <strain evidence="4">ChiGjej1B1-24693</strain>
    </source>
</reference>
<dbReference type="Pfam" id="PF00440">
    <property type="entry name" value="TetR_N"/>
    <property type="match status" value="1"/>
</dbReference>
<evidence type="ECO:0000256" key="2">
    <source>
        <dbReference type="PROSITE-ProRule" id="PRU00335"/>
    </source>
</evidence>
<comment type="caution">
    <text evidence="4">The sequence shown here is derived from an EMBL/GenBank/DDBJ whole genome shotgun (WGS) entry which is preliminary data.</text>
</comment>
<evidence type="ECO:0000313" key="5">
    <source>
        <dbReference type="Proteomes" id="UP000886842"/>
    </source>
</evidence>
<keyword evidence="1 2" id="KW-0238">DNA-binding</keyword>
<gene>
    <name evidence="4" type="ORF">IAA98_10440</name>
</gene>
<dbReference type="InterPro" id="IPR001647">
    <property type="entry name" value="HTH_TetR"/>
</dbReference>
<dbReference type="InterPro" id="IPR050109">
    <property type="entry name" value="HTH-type_TetR-like_transc_reg"/>
</dbReference>
<dbReference type="PANTHER" id="PTHR30055">
    <property type="entry name" value="HTH-TYPE TRANSCRIPTIONAL REGULATOR RUTR"/>
    <property type="match status" value="1"/>
</dbReference>
<dbReference type="EMBL" id="DVLP01000310">
    <property type="protein sequence ID" value="HIT75993.1"/>
    <property type="molecule type" value="Genomic_DNA"/>
</dbReference>
<dbReference type="Pfam" id="PF17940">
    <property type="entry name" value="TetR_C_31"/>
    <property type="match status" value="1"/>
</dbReference>